<proteinExistence type="predicted"/>
<keyword evidence="1" id="KW-0472">Membrane</keyword>
<evidence type="ECO:0000313" key="3">
    <source>
        <dbReference type="Proteomes" id="UP000265725"/>
    </source>
</evidence>
<dbReference type="RefSeq" id="WP_119884451.1">
    <property type="nucleotide sequence ID" value="NZ_CP032418.1"/>
</dbReference>
<keyword evidence="1" id="KW-0812">Transmembrane</keyword>
<gene>
    <name evidence="2" type="ORF">D3873_02165</name>
</gene>
<feature type="transmembrane region" description="Helical" evidence="1">
    <location>
        <begin position="33"/>
        <end position="51"/>
    </location>
</feature>
<protein>
    <submittedName>
        <fullName evidence="2">Holin</fullName>
    </submittedName>
</protein>
<organism evidence="2 3">
    <name type="scientific">Paenisporosarcina cavernae</name>
    <dbReference type="NCBI Taxonomy" id="2320858"/>
    <lineage>
        <taxon>Bacteria</taxon>
        <taxon>Bacillati</taxon>
        <taxon>Bacillota</taxon>
        <taxon>Bacilli</taxon>
        <taxon>Bacillales</taxon>
        <taxon>Caryophanaceae</taxon>
        <taxon>Paenisporosarcina</taxon>
    </lineage>
</organism>
<dbReference type="Pfam" id="PF06946">
    <property type="entry name" value="Phage_holin_5_1"/>
    <property type="match status" value="1"/>
</dbReference>
<dbReference type="AlphaFoldDB" id="A0A385YVM5"/>
<evidence type="ECO:0000256" key="1">
    <source>
        <dbReference type="SAM" id="Phobius"/>
    </source>
</evidence>
<reference evidence="3" key="1">
    <citation type="submission" date="2018-09" db="EMBL/GenBank/DDBJ databases">
        <authorList>
            <person name="Zhu H."/>
        </authorList>
    </citation>
    <scope>NUCLEOTIDE SEQUENCE [LARGE SCALE GENOMIC DNA]</scope>
    <source>
        <strain evidence="3">K2R23-3</strain>
    </source>
</reference>
<evidence type="ECO:0000313" key="2">
    <source>
        <dbReference type="EMBL" id="AYC30746.1"/>
    </source>
</evidence>
<dbReference type="InterPro" id="IPR009708">
    <property type="entry name" value="Phage_A118_holin/antiholin"/>
</dbReference>
<name>A0A385YVM5_9BACL</name>
<dbReference type="EMBL" id="CP032418">
    <property type="protein sequence ID" value="AYC30746.1"/>
    <property type="molecule type" value="Genomic_DNA"/>
</dbReference>
<accession>A0A385YVM5</accession>
<keyword evidence="3" id="KW-1185">Reference proteome</keyword>
<sequence>MINVILFATILVPIVLALVQLLKITFPLHKNYIPLIALLIGIIIGAAAYPFSELEIVTRLWAGGFAGLASTGLFELGNYRSGLTKASDK</sequence>
<dbReference type="OrthoDB" id="2665815at2"/>
<dbReference type="Proteomes" id="UP000265725">
    <property type="component" value="Chromosome"/>
</dbReference>
<keyword evidence="1" id="KW-1133">Transmembrane helix</keyword>
<dbReference type="KEGG" id="paek:D3873_02165"/>